<dbReference type="SUPFAM" id="SSF49265">
    <property type="entry name" value="Fibronectin type III"/>
    <property type="match status" value="1"/>
</dbReference>
<feature type="domain" description="Fibronectin type-III" evidence="3">
    <location>
        <begin position="39"/>
        <end position="137"/>
    </location>
</feature>
<proteinExistence type="predicted"/>
<dbReference type="Gene3D" id="2.60.40.10">
    <property type="entry name" value="Immunoglobulins"/>
    <property type="match status" value="1"/>
</dbReference>
<dbReference type="AlphaFoldDB" id="A0A4C2E7D2"/>
<feature type="region of interest" description="Disordered" evidence="2">
    <location>
        <begin position="789"/>
        <end position="820"/>
    </location>
</feature>
<keyword evidence="1" id="KW-0175">Coiled coil</keyword>
<dbReference type="Proteomes" id="UP000301737">
    <property type="component" value="Unassembled WGS sequence"/>
</dbReference>
<feature type="region of interest" description="Disordered" evidence="2">
    <location>
        <begin position="157"/>
        <end position="177"/>
    </location>
</feature>
<feature type="compositionally biased region" description="Polar residues" evidence="2">
    <location>
        <begin position="531"/>
        <end position="540"/>
    </location>
</feature>
<feature type="region of interest" description="Disordered" evidence="2">
    <location>
        <begin position="618"/>
        <end position="646"/>
    </location>
</feature>
<dbReference type="InterPro" id="IPR003961">
    <property type="entry name" value="FN3_dom"/>
</dbReference>
<dbReference type="OrthoDB" id="5572782at2759"/>
<protein>
    <recommendedName>
        <fullName evidence="3">Fibronectin type-III domain-containing protein</fullName>
    </recommendedName>
</protein>
<feature type="compositionally biased region" description="Polar residues" evidence="2">
    <location>
        <begin position="506"/>
        <end position="515"/>
    </location>
</feature>
<comment type="caution">
    <text evidence="4">The sequence shown here is derived from an EMBL/GenBank/DDBJ whole genome shotgun (WGS) entry which is preliminary data.</text>
</comment>
<organism evidence="4 5">
    <name type="scientific">Zygosaccharomyces mellis</name>
    <dbReference type="NCBI Taxonomy" id="42258"/>
    <lineage>
        <taxon>Eukaryota</taxon>
        <taxon>Fungi</taxon>
        <taxon>Dikarya</taxon>
        <taxon>Ascomycota</taxon>
        <taxon>Saccharomycotina</taxon>
        <taxon>Saccharomycetes</taxon>
        <taxon>Saccharomycetales</taxon>
        <taxon>Saccharomycetaceae</taxon>
        <taxon>Zygosaccharomyces</taxon>
    </lineage>
</organism>
<dbReference type="EMBL" id="BIMX01000015">
    <property type="protein sequence ID" value="GCF00075.1"/>
    <property type="molecule type" value="Genomic_DNA"/>
</dbReference>
<evidence type="ECO:0000313" key="4">
    <source>
        <dbReference type="EMBL" id="GCF00075.1"/>
    </source>
</evidence>
<feature type="compositionally biased region" description="Polar residues" evidence="2">
    <location>
        <begin position="699"/>
        <end position="713"/>
    </location>
</feature>
<accession>A0A4C2E7D2</accession>
<reference evidence="4 5" key="1">
    <citation type="submission" date="2019-01" db="EMBL/GenBank/DDBJ databases">
        <title>Draft Genome Sequencing of Zygosaccharomyces mellis Ca-7.</title>
        <authorList>
            <person name="Shiwa Y."/>
            <person name="Kanesaki Y."/>
            <person name="Ishige T."/>
            <person name="Mura K."/>
            <person name="Hori T."/>
            <person name="Tamura T."/>
        </authorList>
    </citation>
    <scope>NUCLEOTIDE SEQUENCE [LARGE SCALE GENOMIC DNA]</scope>
    <source>
        <strain evidence="4 5">Ca-7</strain>
    </source>
</reference>
<dbReference type="InterPro" id="IPR013783">
    <property type="entry name" value="Ig-like_fold"/>
</dbReference>
<feature type="coiled-coil region" evidence="1">
    <location>
        <begin position="222"/>
        <end position="343"/>
    </location>
</feature>
<feature type="compositionally biased region" description="Polar residues" evidence="2">
    <location>
        <begin position="168"/>
        <end position="177"/>
    </location>
</feature>
<feature type="compositionally biased region" description="Low complexity" evidence="2">
    <location>
        <begin position="635"/>
        <end position="645"/>
    </location>
</feature>
<sequence>MLYTFCTLSALLWLCYRLYKFLGIPVSKIVLTLRIRTPPATKVSIDRVSVDSITIHWENEPVSLGSSASSSSSISHYLLYVNNLQVAIFPNSPNSLYTCCSITGLKPETEHQLDFIAVNRMGFMNKLPSIYCMTKSKNTRQTVKKSGQWRKNTLTTLSKADSSSSSSNMQVPESNQSTLQPAYANLTTLKDLESFSIEDLKKILICAQEDLHDVLSQQSSLLQDFQESKLQWELELENLKTHWSHEIDLRKSLKSTIKSLENSKLLYDLKLEKLKKNIDQSKSKIAKMEKDMHSWSLEELQQLNGESFRKQYSYSMEKIESNIEDLTQRIRGMQEGISIQEEDNKRLNTLKKFSTSNASVDNSVLVSQAAPVAMATSVSFDTSSATQEVMPLQVLLKKINEHTIDKTGQLTPAGEEMLSKVNSNSQVVSLIREQLKLDQELETKWNVSRNRMVRRLETLESMFADISLSNRQMKASLMVQPYAQNKPDSRNSNSNSTSTVALNEQSPAFSSSPMTHLSVPNEVSVGGQPASPCSSSPHQLVLHNPSSYASEDPNNTFRAATVSPVTVPVNATASTTRAALNHPSLVHDPLLSPQISGPRCYADPALLIGSQSPVQSFSWTTKPSHNELHSPVPIQEQSPQRQQQSELDHPFEYDNANHLISGLRDMIYDETDSPDSISGYSKGFTTDQLDNYWTNQSTKSTVKNNAKPNTPSLLSYGGGSLRPTSPLMAGVGFNEPVPLEHSDSLSSVNNNYLGTSLMSRANDSTRVCASSPQSQNKFASPRFSFLWNSGHPILPEPSEDVTATSGKEDLDRNPDGVTST</sequence>
<keyword evidence="5" id="KW-1185">Reference proteome</keyword>
<gene>
    <name evidence="4" type="ORF">ZYGM_002122</name>
</gene>
<evidence type="ECO:0000256" key="2">
    <source>
        <dbReference type="SAM" id="MobiDB-lite"/>
    </source>
</evidence>
<dbReference type="InterPro" id="IPR036116">
    <property type="entry name" value="FN3_sf"/>
</dbReference>
<evidence type="ECO:0000313" key="5">
    <source>
        <dbReference type="Proteomes" id="UP000301737"/>
    </source>
</evidence>
<dbReference type="SMART" id="SM00060">
    <property type="entry name" value="FN3"/>
    <property type="match status" value="1"/>
</dbReference>
<evidence type="ECO:0000256" key="1">
    <source>
        <dbReference type="SAM" id="Coils"/>
    </source>
</evidence>
<feature type="region of interest" description="Disordered" evidence="2">
    <location>
        <begin position="699"/>
        <end position="719"/>
    </location>
</feature>
<feature type="region of interest" description="Disordered" evidence="2">
    <location>
        <begin position="506"/>
        <end position="540"/>
    </location>
</feature>
<dbReference type="PROSITE" id="PS50853">
    <property type="entry name" value="FN3"/>
    <property type="match status" value="1"/>
</dbReference>
<evidence type="ECO:0000259" key="3">
    <source>
        <dbReference type="PROSITE" id="PS50853"/>
    </source>
</evidence>
<name>A0A4C2E7D2_9SACH</name>